<dbReference type="AlphaFoldDB" id="A0A8K0VYU6"/>
<gene>
    <name evidence="1" type="ORF">FB567DRAFT_348393</name>
</gene>
<name>A0A8K0VYU6_9PLEO</name>
<comment type="caution">
    <text evidence="1">The sequence shown here is derived from an EMBL/GenBank/DDBJ whole genome shotgun (WGS) entry which is preliminary data.</text>
</comment>
<protein>
    <recommendedName>
        <fullName evidence="3">F-box domain-containing protein</fullName>
    </recommendedName>
</protein>
<evidence type="ECO:0000313" key="2">
    <source>
        <dbReference type="Proteomes" id="UP000813461"/>
    </source>
</evidence>
<accession>A0A8K0VYU6</accession>
<proteinExistence type="predicted"/>
<evidence type="ECO:0008006" key="3">
    <source>
        <dbReference type="Google" id="ProtNLM"/>
    </source>
</evidence>
<organism evidence="1 2">
    <name type="scientific">Paraphoma chrysanthemicola</name>
    <dbReference type="NCBI Taxonomy" id="798071"/>
    <lineage>
        <taxon>Eukaryota</taxon>
        <taxon>Fungi</taxon>
        <taxon>Dikarya</taxon>
        <taxon>Ascomycota</taxon>
        <taxon>Pezizomycotina</taxon>
        <taxon>Dothideomycetes</taxon>
        <taxon>Pleosporomycetidae</taxon>
        <taxon>Pleosporales</taxon>
        <taxon>Pleosporineae</taxon>
        <taxon>Phaeosphaeriaceae</taxon>
        <taxon>Paraphoma</taxon>
    </lineage>
</organism>
<dbReference type="EMBL" id="JAGMVJ010000009">
    <property type="protein sequence ID" value="KAH7087584.1"/>
    <property type="molecule type" value="Genomic_DNA"/>
</dbReference>
<evidence type="ECO:0000313" key="1">
    <source>
        <dbReference type="EMBL" id="KAH7087584.1"/>
    </source>
</evidence>
<dbReference type="OrthoDB" id="5314997at2759"/>
<reference evidence="1" key="1">
    <citation type="journal article" date="2021" name="Nat. Commun.">
        <title>Genetic determinants of endophytism in the Arabidopsis root mycobiome.</title>
        <authorList>
            <person name="Mesny F."/>
            <person name="Miyauchi S."/>
            <person name="Thiergart T."/>
            <person name="Pickel B."/>
            <person name="Atanasova L."/>
            <person name="Karlsson M."/>
            <person name="Huettel B."/>
            <person name="Barry K.W."/>
            <person name="Haridas S."/>
            <person name="Chen C."/>
            <person name="Bauer D."/>
            <person name="Andreopoulos W."/>
            <person name="Pangilinan J."/>
            <person name="LaButti K."/>
            <person name="Riley R."/>
            <person name="Lipzen A."/>
            <person name="Clum A."/>
            <person name="Drula E."/>
            <person name="Henrissat B."/>
            <person name="Kohler A."/>
            <person name="Grigoriev I.V."/>
            <person name="Martin F.M."/>
            <person name="Hacquard S."/>
        </authorList>
    </citation>
    <scope>NUCLEOTIDE SEQUENCE</scope>
    <source>
        <strain evidence="1">MPI-SDFR-AT-0120</strain>
    </source>
</reference>
<sequence length="105" mass="11622">MDRYANSFRFLDLPTELRLTVYELLPNRTVRDEYAEIVDGATISSFALITSSAPTTILATCRQIYGEARDIIEGKVKALVDGQLPNSPAPRIEADVDALEALSYN</sequence>
<keyword evidence="2" id="KW-1185">Reference proteome</keyword>
<dbReference type="Proteomes" id="UP000813461">
    <property type="component" value="Unassembled WGS sequence"/>
</dbReference>